<dbReference type="PANTHER" id="PTHR43764">
    <property type="entry name" value="MOLYBDENUM COFACTOR BIOSYNTHESIS"/>
    <property type="match status" value="1"/>
</dbReference>
<dbReference type="GO" id="GO:0006777">
    <property type="term" value="P:Mo-molybdopterin cofactor biosynthetic process"/>
    <property type="evidence" value="ECO:0007669"/>
    <property type="project" value="UniProtKB-KW"/>
</dbReference>
<evidence type="ECO:0000313" key="6">
    <source>
        <dbReference type="Proteomes" id="UP000295788"/>
    </source>
</evidence>
<proteinExistence type="predicted"/>
<dbReference type="GO" id="GO:0016779">
    <property type="term" value="F:nucleotidyltransferase activity"/>
    <property type="evidence" value="ECO:0007669"/>
    <property type="project" value="UniProtKB-KW"/>
</dbReference>
<evidence type="ECO:0000256" key="1">
    <source>
        <dbReference type="ARBA" id="ARBA00003487"/>
    </source>
</evidence>
<keyword evidence="5" id="KW-0808">Transferase</keyword>
<organism evidence="5 6">
    <name type="scientific">Tepidibacillus fermentans</name>
    <dbReference type="NCBI Taxonomy" id="1281767"/>
    <lineage>
        <taxon>Bacteria</taxon>
        <taxon>Bacillati</taxon>
        <taxon>Bacillota</taxon>
        <taxon>Bacilli</taxon>
        <taxon>Bacillales</taxon>
        <taxon>Bacillaceae</taxon>
        <taxon>Tepidibacillus</taxon>
    </lineage>
</organism>
<accession>A0A4R3KKV7</accession>
<dbReference type="SMART" id="SM00852">
    <property type="entry name" value="MoCF_biosynth"/>
    <property type="match status" value="1"/>
</dbReference>
<dbReference type="Gene3D" id="3.40.980.10">
    <property type="entry name" value="MoaB/Mog-like domain"/>
    <property type="match status" value="1"/>
</dbReference>
<name>A0A4R3KKV7_9BACI</name>
<dbReference type="RefSeq" id="WP_132766754.1">
    <property type="nucleotide sequence ID" value="NZ_SMAB01000001.1"/>
</dbReference>
<dbReference type="EMBL" id="SMAB01000001">
    <property type="protein sequence ID" value="TCS84525.1"/>
    <property type="molecule type" value="Genomic_DNA"/>
</dbReference>
<reference evidence="5 6" key="1">
    <citation type="submission" date="2019-03" db="EMBL/GenBank/DDBJ databases">
        <title>Genomic Encyclopedia of Type Strains, Phase IV (KMG-IV): sequencing the most valuable type-strain genomes for metagenomic binning, comparative biology and taxonomic classification.</title>
        <authorList>
            <person name="Goeker M."/>
        </authorList>
    </citation>
    <scope>NUCLEOTIDE SEQUENCE [LARGE SCALE GENOMIC DNA]</scope>
    <source>
        <strain evidence="5 6">DSM 23802</strain>
    </source>
</reference>
<sequence>MTIKVGILTLSDKGARGEREDISGKVIHEMVATINGEVKQYDIIPDERELIEEYLIRYADEYQLDLVVTTGGTGLAKRDVTPEATLAVIDKEIPGMAEEMRRVSRQKTPHAILSRAVVGARGNCIIVNLPGSPKGVRENLEAIIQVIPHALDILQGKMGEHPKNFK</sequence>
<dbReference type="OrthoDB" id="9784492at2"/>
<comment type="pathway">
    <text evidence="2">Cofactor biosynthesis; molybdopterin biosynthesis.</text>
</comment>
<comment type="function">
    <text evidence="1">May be involved in the biosynthesis of molybdopterin.</text>
</comment>
<protein>
    <submittedName>
        <fullName evidence="5">Molybdopterin adenylyltransferase</fullName>
    </submittedName>
</protein>
<keyword evidence="6" id="KW-1185">Reference proteome</keyword>
<keyword evidence="3" id="KW-0501">Molybdenum cofactor biosynthesis</keyword>
<keyword evidence="5" id="KW-0548">Nucleotidyltransferase</keyword>
<evidence type="ECO:0000259" key="4">
    <source>
        <dbReference type="SMART" id="SM00852"/>
    </source>
</evidence>
<dbReference type="InterPro" id="IPR051920">
    <property type="entry name" value="MPT_Adenylyltrnsfr/MoaC-Rel"/>
</dbReference>
<dbReference type="Pfam" id="PF00994">
    <property type="entry name" value="MoCF_biosynth"/>
    <property type="match status" value="1"/>
</dbReference>
<dbReference type="Proteomes" id="UP000295788">
    <property type="component" value="Unassembled WGS sequence"/>
</dbReference>
<dbReference type="InterPro" id="IPR008284">
    <property type="entry name" value="MoCF_biosynth_CS"/>
</dbReference>
<dbReference type="InterPro" id="IPR001453">
    <property type="entry name" value="MoaB/Mog_dom"/>
</dbReference>
<dbReference type="AlphaFoldDB" id="A0A4R3KKV7"/>
<dbReference type="NCBIfam" id="TIGR00177">
    <property type="entry name" value="molyb_syn"/>
    <property type="match status" value="1"/>
</dbReference>
<dbReference type="PROSITE" id="PS01078">
    <property type="entry name" value="MOCF_BIOSYNTHESIS_1"/>
    <property type="match status" value="1"/>
</dbReference>
<dbReference type="CDD" id="cd00886">
    <property type="entry name" value="MogA_MoaB"/>
    <property type="match status" value="1"/>
</dbReference>
<dbReference type="SUPFAM" id="SSF53218">
    <property type="entry name" value="Molybdenum cofactor biosynthesis proteins"/>
    <property type="match status" value="1"/>
</dbReference>
<feature type="domain" description="MoaB/Mog" evidence="4">
    <location>
        <begin position="6"/>
        <end position="150"/>
    </location>
</feature>
<evidence type="ECO:0000256" key="2">
    <source>
        <dbReference type="ARBA" id="ARBA00005046"/>
    </source>
</evidence>
<dbReference type="PANTHER" id="PTHR43764:SF1">
    <property type="entry name" value="MOLYBDOPTERIN MOLYBDOTRANSFERASE"/>
    <property type="match status" value="1"/>
</dbReference>
<dbReference type="NCBIfam" id="NF006932">
    <property type="entry name" value="PRK09417.1"/>
    <property type="match status" value="1"/>
</dbReference>
<evidence type="ECO:0000313" key="5">
    <source>
        <dbReference type="EMBL" id="TCS84525.1"/>
    </source>
</evidence>
<evidence type="ECO:0000256" key="3">
    <source>
        <dbReference type="ARBA" id="ARBA00023150"/>
    </source>
</evidence>
<dbReference type="UniPathway" id="UPA00344"/>
<comment type="caution">
    <text evidence="5">The sequence shown here is derived from an EMBL/GenBank/DDBJ whole genome shotgun (WGS) entry which is preliminary data.</text>
</comment>
<dbReference type="InterPro" id="IPR036425">
    <property type="entry name" value="MoaB/Mog-like_dom_sf"/>
</dbReference>
<gene>
    <name evidence="5" type="ORF">EDD72_101194</name>
</gene>